<dbReference type="RefSeq" id="WP_269881139.1">
    <property type="nucleotide sequence ID" value="NZ_JAQAGZ010000005.1"/>
</dbReference>
<name>A0ABT4Q7D0_9BACL</name>
<feature type="region of interest" description="Disordered" evidence="4">
    <location>
        <begin position="102"/>
        <end position="125"/>
    </location>
</feature>
<evidence type="ECO:0000313" key="6">
    <source>
        <dbReference type="EMBL" id="MCZ8512692.1"/>
    </source>
</evidence>
<evidence type="ECO:0000313" key="7">
    <source>
        <dbReference type="Proteomes" id="UP001527882"/>
    </source>
</evidence>
<proteinExistence type="predicted"/>
<dbReference type="InterPro" id="IPR009057">
    <property type="entry name" value="Homeodomain-like_sf"/>
</dbReference>
<dbReference type="Pfam" id="PF12833">
    <property type="entry name" value="HTH_18"/>
    <property type="match status" value="1"/>
</dbReference>
<dbReference type="InterPro" id="IPR037923">
    <property type="entry name" value="HTH-like"/>
</dbReference>
<sequence>MMSFIQFYVPPLPHYIVSGLARVPEGFRHPNRNKIGVFDLLVVCSGTLYIGEEKQQWRLESGDSVILRPDKPHYGTAPCTEPTEYYWLHFQTAGHWSETVSDSWQRGGERIEPGDTEPGGSREELQERDEEFFLATFPIKLSQYTRLPRLPALTEKLQRLAYLEEQTLSRNKWQHQLVFQEILQELAAAQTRGSDGPAVQVAEQAATYLRIHYKEPISYAELGAALSFHPAYISRCMNKVFGLTPLEYLTRYRLEQAKLMLLNTDLPIGRIAEEAGFNQASYFGSCFARTEGMTPRMYRKQYMQKEEDRDS</sequence>
<dbReference type="PANTHER" id="PTHR43280">
    <property type="entry name" value="ARAC-FAMILY TRANSCRIPTIONAL REGULATOR"/>
    <property type="match status" value="1"/>
</dbReference>
<dbReference type="Pfam" id="PF02311">
    <property type="entry name" value="AraC_binding"/>
    <property type="match status" value="1"/>
</dbReference>
<organism evidence="6 7">
    <name type="scientific">Paenibacillus gyeongsangnamensis</name>
    <dbReference type="NCBI Taxonomy" id="3388067"/>
    <lineage>
        <taxon>Bacteria</taxon>
        <taxon>Bacillati</taxon>
        <taxon>Bacillota</taxon>
        <taxon>Bacilli</taxon>
        <taxon>Bacillales</taxon>
        <taxon>Paenibacillaceae</taxon>
        <taxon>Paenibacillus</taxon>
    </lineage>
</organism>
<accession>A0ABT4Q7D0</accession>
<dbReference type="PROSITE" id="PS01124">
    <property type="entry name" value="HTH_ARAC_FAMILY_2"/>
    <property type="match status" value="1"/>
</dbReference>
<dbReference type="Gene3D" id="1.10.10.60">
    <property type="entry name" value="Homeodomain-like"/>
    <property type="match status" value="2"/>
</dbReference>
<dbReference type="InterPro" id="IPR003313">
    <property type="entry name" value="AraC-bd"/>
</dbReference>
<evidence type="ECO:0000256" key="2">
    <source>
        <dbReference type="ARBA" id="ARBA00023125"/>
    </source>
</evidence>
<reference evidence="6 7" key="1">
    <citation type="submission" date="2022-12" db="EMBL/GenBank/DDBJ databases">
        <title>Draft genome sequence of Paenibacillus sp. dW9.</title>
        <authorList>
            <person name="Choi E.-W."/>
            <person name="Kim D.-U."/>
        </authorList>
    </citation>
    <scope>NUCLEOTIDE SEQUENCE [LARGE SCALE GENOMIC DNA]</scope>
    <source>
        <strain evidence="7">dW9</strain>
    </source>
</reference>
<dbReference type="PROSITE" id="PS00041">
    <property type="entry name" value="HTH_ARAC_FAMILY_1"/>
    <property type="match status" value="1"/>
</dbReference>
<keyword evidence="3" id="KW-0804">Transcription</keyword>
<evidence type="ECO:0000256" key="4">
    <source>
        <dbReference type="SAM" id="MobiDB-lite"/>
    </source>
</evidence>
<dbReference type="Proteomes" id="UP001527882">
    <property type="component" value="Unassembled WGS sequence"/>
</dbReference>
<evidence type="ECO:0000256" key="3">
    <source>
        <dbReference type="ARBA" id="ARBA00023163"/>
    </source>
</evidence>
<keyword evidence="2" id="KW-0238">DNA-binding</keyword>
<protein>
    <submittedName>
        <fullName evidence="6">AraC family transcriptional regulator</fullName>
    </submittedName>
</protein>
<dbReference type="InterPro" id="IPR018062">
    <property type="entry name" value="HTH_AraC-typ_CS"/>
</dbReference>
<dbReference type="SUPFAM" id="SSF46689">
    <property type="entry name" value="Homeodomain-like"/>
    <property type="match status" value="2"/>
</dbReference>
<gene>
    <name evidence="6" type="ORF">O9H85_09750</name>
</gene>
<dbReference type="EMBL" id="JAQAGZ010000005">
    <property type="protein sequence ID" value="MCZ8512692.1"/>
    <property type="molecule type" value="Genomic_DNA"/>
</dbReference>
<dbReference type="InterPro" id="IPR018060">
    <property type="entry name" value="HTH_AraC"/>
</dbReference>
<comment type="caution">
    <text evidence="6">The sequence shown here is derived from an EMBL/GenBank/DDBJ whole genome shotgun (WGS) entry which is preliminary data.</text>
</comment>
<dbReference type="PANTHER" id="PTHR43280:SF30">
    <property type="entry name" value="MMSAB OPERON REGULATORY PROTEIN"/>
    <property type="match status" value="1"/>
</dbReference>
<dbReference type="SMART" id="SM00342">
    <property type="entry name" value="HTH_ARAC"/>
    <property type="match status" value="1"/>
</dbReference>
<keyword evidence="7" id="KW-1185">Reference proteome</keyword>
<dbReference type="Gene3D" id="2.60.120.280">
    <property type="entry name" value="Regulatory protein AraC"/>
    <property type="match status" value="1"/>
</dbReference>
<keyword evidence="1" id="KW-0805">Transcription regulation</keyword>
<evidence type="ECO:0000256" key="1">
    <source>
        <dbReference type="ARBA" id="ARBA00023015"/>
    </source>
</evidence>
<dbReference type="SUPFAM" id="SSF51215">
    <property type="entry name" value="Regulatory protein AraC"/>
    <property type="match status" value="1"/>
</dbReference>
<evidence type="ECO:0000259" key="5">
    <source>
        <dbReference type="PROSITE" id="PS01124"/>
    </source>
</evidence>
<feature type="domain" description="HTH araC/xylS-type" evidence="5">
    <location>
        <begin position="203"/>
        <end position="301"/>
    </location>
</feature>